<accession>A0A2G5C8A5</accession>
<name>A0A2G5C8A5_AQUCA</name>
<dbReference type="AlphaFoldDB" id="A0A2G5C8A5"/>
<dbReference type="InParanoid" id="A0A2G5C8A5"/>
<evidence type="ECO:0000256" key="1">
    <source>
        <dbReference type="ARBA" id="ARBA00009861"/>
    </source>
</evidence>
<dbReference type="InterPro" id="IPR023213">
    <property type="entry name" value="CAT-like_dom_sf"/>
</dbReference>
<proteinExistence type="inferred from homology"/>
<keyword evidence="3" id="KW-0012">Acyltransferase</keyword>
<organism evidence="4 5">
    <name type="scientific">Aquilegia coerulea</name>
    <name type="common">Rocky mountain columbine</name>
    <dbReference type="NCBI Taxonomy" id="218851"/>
    <lineage>
        <taxon>Eukaryota</taxon>
        <taxon>Viridiplantae</taxon>
        <taxon>Streptophyta</taxon>
        <taxon>Embryophyta</taxon>
        <taxon>Tracheophyta</taxon>
        <taxon>Spermatophyta</taxon>
        <taxon>Magnoliopsida</taxon>
        <taxon>Ranunculales</taxon>
        <taxon>Ranunculaceae</taxon>
        <taxon>Thalictroideae</taxon>
        <taxon>Aquilegia</taxon>
    </lineage>
</organism>
<evidence type="ECO:0000256" key="3">
    <source>
        <dbReference type="ARBA" id="ARBA00023315"/>
    </source>
</evidence>
<protein>
    <submittedName>
        <fullName evidence="4">Uncharacterized protein</fullName>
    </submittedName>
</protein>
<dbReference type="Gene3D" id="3.30.559.10">
    <property type="entry name" value="Chloramphenicol acetyltransferase-like domain"/>
    <property type="match status" value="2"/>
</dbReference>
<evidence type="ECO:0000313" key="5">
    <source>
        <dbReference type="Proteomes" id="UP000230069"/>
    </source>
</evidence>
<keyword evidence="2" id="KW-0808">Transferase</keyword>
<gene>
    <name evidence="4" type="ORF">AQUCO_07700043v1</name>
</gene>
<comment type="similarity">
    <text evidence="1">Belongs to the plant acyltransferase family.</text>
</comment>
<dbReference type="OrthoDB" id="444127at2759"/>
<evidence type="ECO:0000256" key="2">
    <source>
        <dbReference type="ARBA" id="ARBA00022679"/>
    </source>
</evidence>
<dbReference type="PANTHER" id="PTHR31147:SF1">
    <property type="entry name" value="ACYL TRANSFERASE 4"/>
    <property type="match status" value="1"/>
</dbReference>
<dbReference type="PANTHER" id="PTHR31147">
    <property type="entry name" value="ACYL TRANSFERASE 4"/>
    <property type="match status" value="1"/>
</dbReference>
<dbReference type="GO" id="GO:0016746">
    <property type="term" value="F:acyltransferase activity"/>
    <property type="evidence" value="ECO:0007669"/>
    <property type="project" value="UniProtKB-KW"/>
</dbReference>
<dbReference type="Pfam" id="PF02458">
    <property type="entry name" value="Transferase"/>
    <property type="match status" value="1"/>
</dbReference>
<dbReference type="FunCoup" id="A0A2G5C8A5">
    <property type="interactions" value="4"/>
</dbReference>
<dbReference type="EMBL" id="KZ305094">
    <property type="protein sequence ID" value="PIA27491.1"/>
    <property type="molecule type" value="Genomic_DNA"/>
</dbReference>
<dbReference type="Proteomes" id="UP000230069">
    <property type="component" value="Unassembled WGS sequence"/>
</dbReference>
<dbReference type="InterPro" id="IPR050898">
    <property type="entry name" value="Plant_acyltransferase"/>
</dbReference>
<evidence type="ECO:0000313" key="4">
    <source>
        <dbReference type="EMBL" id="PIA27491.1"/>
    </source>
</evidence>
<sequence length="428" mass="47531">MNFTVTRSSGIMIRPSESTPSGSLNLSVIDAMPILRMDFHFLLIYKHGHEAAKIITEAFSKALVPYYPLAGRLKESSNGALQVDCTGEGLWFIEASTDSNLKSFNYYDNILLVPQDKLLPTSPSETSGLAPLLKVQLTRFTCEGFVLGLSLCHCLFDGLGAAQFLNAVGEFAKGFLQPTVVPIWHRDAIPAPETLLGLLRESKQPAPLVPIPSYKLEHASIDISLNQINKYKNEYKKMTGNYCSTFDVAVASLWRHRTQAIDLDKNTEVNLVFAVNSRQFVDPPLPKGYYGNCFYPARVTTSSGWLLEASNAEVVKLIKDATSKVPAKFRKLVNGNELDENDNPLSFPLSYTTLSISEWGHLGVFQIDYGWGNPVNVIPIQSFNIIPTAIVGLPPTPKKGVRLVTWCVERSHLPSLVQYYKQNNLSRM</sequence>
<keyword evidence="5" id="KW-1185">Reference proteome</keyword>
<reference evidence="4 5" key="1">
    <citation type="submission" date="2017-09" db="EMBL/GenBank/DDBJ databases">
        <title>WGS assembly of Aquilegia coerulea Goldsmith.</title>
        <authorList>
            <person name="Hodges S."/>
            <person name="Kramer E."/>
            <person name="Nordborg M."/>
            <person name="Tomkins J."/>
            <person name="Borevitz J."/>
            <person name="Derieg N."/>
            <person name="Yan J."/>
            <person name="Mihaltcheva S."/>
            <person name="Hayes R.D."/>
            <person name="Rokhsar D."/>
        </authorList>
    </citation>
    <scope>NUCLEOTIDE SEQUENCE [LARGE SCALE GENOMIC DNA]</scope>
    <source>
        <strain evidence="5">cv. Goldsmith</strain>
    </source>
</reference>